<protein>
    <recommendedName>
        <fullName evidence="1">DUF6089 domain-containing protein</fullName>
    </recommendedName>
</protein>
<dbReference type="Pfam" id="PF19573">
    <property type="entry name" value="DUF6089"/>
    <property type="match status" value="1"/>
</dbReference>
<dbReference type="RefSeq" id="WP_107012122.1">
    <property type="nucleotide sequence ID" value="NZ_CP028136.1"/>
</dbReference>
<evidence type="ECO:0000259" key="1">
    <source>
        <dbReference type="Pfam" id="PF19573"/>
    </source>
</evidence>
<dbReference type="KEGG" id="grs:C7S20_08725"/>
<sequence length="232" mass="26459">MRHLIAFVVITIISTSMYAQQFEVGAFAGGANFVGDVGRTNYILPNTPVGGFIAKWNRSNRHAIRLTLLYAKISADDEKSGDTRRQQRGYSFNNTIAEGSLGIEFNFYKFDLSEPLPQSTPYIYTGITYFRADHVWLKNGRNNNLFNEGTNWDFAIPMVMGYKEAFTENIIGALEIGARYTFTDNLDGSWPEEYLGRREPALEFGNRNTNDWYVFTGITLTFTFGRKPCYCF</sequence>
<dbReference type="OrthoDB" id="654178at2"/>
<feature type="domain" description="DUF6089" evidence="1">
    <location>
        <begin position="3"/>
        <end position="231"/>
    </location>
</feature>
<dbReference type="EMBL" id="CP028136">
    <property type="protein sequence ID" value="AVR45344.1"/>
    <property type="molecule type" value="Genomic_DNA"/>
</dbReference>
<name>A0A2R3Z536_9FLAO</name>
<proteinExistence type="predicted"/>
<dbReference type="SUPFAM" id="SSF56925">
    <property type="entry name" value="OMPA-like"/>
    <property type="match status" value="1"/>
</dbReference>
<evidence type="ECO:0000313" key="2">
    <source>
        <dbReference type="EMBL" id="AVR45344.1"/>
    </source>
</evidence>
<dbReference type="InterPro" id="IPR045743">
    <property type="entry name" value="DUF6089"/>
</dbReference>
<keyword evidence="3" id="KW-1185">Reference proteome</keyword>
<dbReference type="Proteomes" id="UP000241507">
    <property type="component" value="Chromosome"/>
</dbReference>
<dbReference type="InterPro" id="IPR011250">
    <property type="entry name" value="OMP/PagP_B-barrel"/>
</dbReference>
<organism evidence="2 3">
    <name type="scientific">Christiangramia fulva</name>
    <dbReference type="NCBI Taxonomy" id="2126553"/>
    <lineage>
        <taxon>Bacteria</taxon>
        <taxon>Pseudomonadati</taxon>
        <taxon>Bacteroidota</taxon>
        <taxon>Flavobacteriia</taxon>
        <taxon>Flavobacteriales</taxon>
        <taxon>Flavobacteriaceae</taxon>
        <taxon>Christiangramia</taxon>
    </lineage>
</organism>
<reference evidence="3" key="1">
    <citation type="submission" date="2018-03" db="EMBL/GenBank/DDBJ databases">
        <title>Gramella fulva sp. nov., isolated from a dry surface of tidal flat.</title>
        <authorList>
            <person name="Hwang S.H."/>
            <person name="Hwang W.M."/>
            <person name="Kang K."/>
            <person name="Ahn T.-Y."/>
        </authorList>
    </citation>
    <scope>NUCLEOTIDE SEQUENCE [LARGE SCALE GENOMIC DNA]</scope>
    <source>
        <strain evidence="3">SH35</strain>
    </source>
</reference>
<gene>
    <name evidence="2" type="ORF">C7S20_08725</name>
</gene>
<dbReference type="AlphaFoldDB" id="A0A2R3Z536"/>
<evidence type="ECO:0000313" key="3">
    <source>
        <dbReference type="Proteomes" id="UP000241507"/>
    </source>
</evidence>
<accession>A0A2R3Z536</accession>